<comment type="caution">
    <text evidence="13">The sequence shown here is derived from an EMBL/GenBank/DDBJ whole genome shotgun (WGS) entry which is preliminary data.</text>
</comment>
<dbReference type="SUPFAM" id="SSF52172">
    <property type="entry name" value="CheY-like"/>
    <property type="match status" value="1"/>
</dbReference>
<keyword evidence="4" id="KW-0808">Transferase</keyword>
<dbReference type="PANTHER" id="PTHR43065">
    <property type="entry name" value="SENSOR HISTIDINE KINASE"/>
    <property type="match status" value="1"/>
</dbReference>
<comment type="catalytic activity">
    <reaction evidence="1">
        <text>ATP + protein L-histidine = ADP + protein N-phospho-L-histidine.</text>
        <dbReference type="EC" id="2.7.13.3"/>
    </reaction>
</comment>
<dbReference type="InterPro" id="IPR000700">
    <property type="entry name" value="PAS-assoc_C"/>
</dbReference>
<protein>
    <recommendedName>
        <fullName evidence="2">histidine kinase</fullName>
        <ecNumber evidence="2">2.7.13.3</ecNumber>
    </recommendedName>
</protein>
<dbReference type="SMART" id="SM00448">
    <property type="entry name" value="REC"/>
    <property type="match status" value="1"/>
</dbReference>
<proteinExistence type="predicted"/>
<dbReference type="Proteomes" id="UP001227317">
    <property type="component" value="Unassembled WGS sequence"/>
</dbReference>
<dbReference type="PROSITE" id="PS50110">
    <property type="entry name" value="RESPONSE_REGULATORY"/>
    <property type="match status" value="1"/>
</dbReference>
<dbReference type="InterPro" id="IPR013656">
    <property type="entry name" value="PAS_4"/>
</dbReference>
<evidence type="ECO:0000313" key="14">
    <source>
        <dbReference type="Proteomes" id="UP001227317"/>
    </source>
</evidence>
<dbReference type="InterPro" id="IPR004358">
    <property type="entry name" value="Sig_transdc_His_kin-like_C"/>
</dbReference>
<feature type="domain" description="Response regulatory" evidence="11">
    <location>
        <begin position="550"/>
        <end position="662"/>
    </location>
</feature>
<evidence type="ECO:0000256" key="5">
    <source>
        <dbReference type="ARBA" id="ARBA00022741"/>
    </source>
</evidence>
<keyword evidence="6" id="KW-0418">Kinase</keyword>
<dbReference type="Pfam" id="PF08448">
    <property type="entry name" value="PAS_4"/>
    <property type="match status" value="2"/>
</dbReference>
<keyword evidence="5" id="KW-0547">Nucleotide-binding</keyword>
<evidence type="ECO:0000256" key="9">
    <source>
        <dbReference type="PROSITE-ProRule" id="PRU00169"/>
    </source>
</evidence>
<evidence type="ECO:0000259" key="10">
    <source>
        <dbReference type="PROSITE" id="PS50109"/>
    </source>
</evidence>
<feature type="domain" description="Histidine kinase" evidence="10">
    <location>
        <begin position="306"/>
        <end position="527"/>
    </location>
</feature>
<dbReference type="Gene3D" id="2.10.70.100">
    <property type="match status" value="1"/>
</dbReference>
<evidence type="ECO:0000256" key="8">
    <source>
        <dbReference type="ARBA" id="ARBA00023012"/>
    </source>
</evidence>
<dbReference type="InterPro" id="IPR000014">
    <property type="entry name" value="PAS"/>
</dbReference>
<organism evidence="13 14">
    <name type="scientific">Azospirillum isscasi</name>
    <dbReference type="NCBI Taxonomy" id="3053926"/>
    <lineage>
        <taxon>Bacteria</taxon>
        <taxon>Pseudomonadati</taxon>
        <taxon>Pseudomonadota</taxon>
        <taxon>Alphaproteobacteria</taxon>
        <taxon>Rhodospirillales</taxon>
        <taxon>Azospirillaceae</taxon>
        <taxon>Azospirillum</taxon>
    </lineage>
</organism>
<feature type="domain" description="PAC" evidence="12">
    <location>
        <begin position="98"/>
        <end position="149"/>
    </location>
</feature>
<gene>
    <name evidence="13" type="ORF">QSG27_16975</name>
</gene>
<reference evidence="13 14" key="1">
    <citation type="submission" date="2023-06" db="EMBL/GenBank/DDBJ databases">
        <title>Azospirillum isscasensis sp.nov, a bacterium isolated from rhizosphere soil of rice.</title>
        <authorList>
            <person name="Wang H."/>
        </authorList>
    </citation>
    <scope>NUCLEOTIDE SEQUENCE [LARGE SCALE GENOMIC DNA]</scope>
    <source>
        <strain evidence="13 14">C340-1</strain>
    </source>
</reference>
<feature type="non-terminal residue" evidence="13">
    <location>
        <position position="1"/>
    </location>
</feature>
<accession>A0ABU0WJQ8</accession>
<dbReference type="SUPFAM" id="SSF47384">
    <property type="entry name" value="Homodimeric domain of signal transducing histidine kinase"/>
    <property type="match status" value="1"/>
</dbReference>
<evidence type="ECO:0000256" key="6">
    <source>
        <dbReference type="ARBA" id="ARBA00022777"/>
    </source>
</evidence>
<dbReference type="Pfam" id="PF02518">
    <property type="entry name" value="HATPase_c"/>
    <property type="match status" value="1"/>
</dbReference>
<dbReference type="InterPro" id="IPR005467">
    <property type="entry name" value="His_kinase_dom"/>
</dbReference>
<dbReference type="InterPro" id="IPR036890">
    <property type="entry name" value="HATPase_C_sf"/>
</dbReference>
<dbReference type="InterPro" id="IPR003594">
    <property type="entry name" value="HATPase_dom"/>
</dbReference>
<dbReference type="Gene3D" id="3.40.50.2300">
    <property type="match status" value="1"/>
</dbReference>
<keyword evidence="3 9" id="KW-0597">Phosphoprotein</keyword>
<dbReference type="InterPro" id="IPR035965">
    <property type="entry name" value="PAS-like_dom_sf"/>
</dbReference>
<evidence type="ECO:0000313" key="13">
    <source>
        <dbReference type="EMBL" id="MDQ2104396.1"/>
    </source>
</evidence>
<dbReference type="Gene3D" id="3.30.450.20">
    <property type="entry name" value="PAS domain"/>
    <property type="match status" value="2"/>
</dbReference>
<dbReference type="Pfam" id="PF00072">
    <property type="entry name" value="Response_reg"/>
    <property type="match status" value="1"/>
</dbReference>
<dbReference type="PANTHER" id="PTHR43065:SF46">
    <property type="entry name" value="C4-DICARBOXYLATE TRANSPORT SENSOR PROTEIN DCTB"/>
    <property type="match status" value="1"/>
</dbReference>
<dbReference type="PROSITE" id="PS50113">
    <property type="entry name" value="PAC"/>
    <property type="match status" value="1"/>
</dbReference>
<keyword evidence="14" id="KW-1185">Reference proteome</keyword>
<dbReference type="SUPFAM" id="SSF55785">
    <property type="entry name" value="PYP-like sensor domain (PAS domain)"/>
    <property type="match status" value="2"/>
</dbReference>
<dbReference type="PRINTS" id="PR00344">
    <property type="entry name" value="BCTRLSENSOR"/>
</dbReference>
<evidence type="ECO:0000259" key="12">
    <source>
        <dbReference type="PROSITE" id="PS50113"/>
    </source>
</evidence>
<dbReference type="InterPro" id="IPR036097">
    <property type="entry name" value="HisK_dim/P_sf"/>
</dbReference>
<dbReference type="NCBIfam" id="TIGR00229">
    <property type="entry name" value="sensory_box"/>
    <property type="match status" value="1"/>
</dbReference>
<dbReference type="Gene3D" id="3.30.565.10">
    <property type="entry name" value="Histidine kinase-like ATPase, C-terminal domain"/>
    <property type="match status" value="1"/>
</dbReference>
<sequence length="668" mass="71935">PAPIREVNAVAGALNLAARRLRDSEAQQRLVMEVVGLGVWRFDARSRRFHGSDRTAALLGVPVLDGASVESWIRNVAADHRNAIRAALYREDPARGELEAEFPVGSPDGQVRWLAMRGSCLTDPDGAARAVGILEDVTERRRAHEMQLGELVDRHASDRRLFAAIIESSTDLIVAVDQELRYILFNGAYQREVEALYGQRPAIGQRLLDMLERLPTAQVTAESLWGRALGGERFTIVEELGDPGLTRKRYELAFGTILDASGRRIGAYHVARDVEEQERTNQALREIEETLHQARKMEAIGQLTGGIAHDFNNLLQAIGTSLYLLRSAGERGTANPQVLDMAEKAVERGATLTQHLLAFSRRQRLEPKTVDVGALVAGMSGLLERTLGGTTRIVTETEPSLWPARVDPNQLEMAILNLAINARDAMAAGGTLTIRTGNCPDEAEGRPLDLAAGDCVSIAVTDTGSGMSEETAARAFEPFFTTKGVGHGTGLGLSMVHGLAAQSGGTVVLTTRLGAGTTVTLYLPRADAEEDAAQGAESPPAVQAPPRPATILLVEDEALVRMATATVLEQAGFRIMEASGGPDALDAFAREPEVDLVLTDYAMPGMTGLELVRELRTRRAGLPVLMVTGYAEIQRASALEGLQILQKPYRADELVARIRAALPAASPG</sequence>
<name>A0ABU0WJQ8_9PROT</name>
<dbReference type="SUPFAM" id="SSF55874">
    <property type="entry name" value="ATPase domain of HSP90 chaperone/DNA topoisomerase II/histidine kinase"/>
    <property type="match status" value="1"/>
</dbReference>
<dbReference type="InterPro" id="IPR011006">
    <property type="entry name" value="CheY-like_superfamily"/>
</dbReference>
<evidence type="ECO:0000256" key="1">
    <source>
        <dbReference type="ARBA" id="ARBA00000085"/>
    </source>
</evidence>
<dbReference type="EC" id="2.7.13.3" evidence="2"/>
<dbReference type="InterPro" id="IPR003661">
    <property type="entry name" value="HisK_dim/P_dom"/>
</dbReference>
<evidence type="ECO:0000259" key="11">
    <source>
        <dbReference type="PROSITE" id="PS50110"/>
    </source>
</evidence>
<dbReference type="InterPro" id="IPR001789">
    <property type="entry name" value="Sig_transdc_resp-reg_receiver"/>
</dbReference>
<dbReference type="RefSeq" id="WP_306708137.1">
    <property type="nucleotide sequence ID" value="NZ_JAUJFI010000084.1"/>
</dbReference>
<dbReference type="EMBL" id="JAUJFI010000084">
    <property type="protein sequence ID" value="MDQ2104396.1"/>
    <property type="molecule type" value="Genomic_DNA"/>
</dbReference>
<feature type="modified residue" description="4-aspartylphosphate" evidence="9">
    <location>
        <position position="600"/>
    </location>
</feature>
<keyword evidence="8" id="KW-0902">Two-component regulatory system</keyword>
<dbReference type="SMART" id="SM00387">
    <property type="entry name" value="HATPase_c"/>
    <property type="match status" value="1"/>
</dbReference>
<dbReference type="PROSITE" id="PS50109">
    <property type="entry name" value="HIS_KIN"/>
    <property type="match status" value="1"/>
</dbReference>
<dbReference type="SMART" id="SM00388">
    <property type="entry name" value="HisKA"/>
    <property type="match status" value="1"/>
</dbReference>
<evidence type="ECO:0000256" key="3">
    <source>
        <dbReference type="ARBA" id="ARBA00022553"/>
    </source>
</evidence>
<evidence type="ECO:0000256" key="4">
    <source>
        <dbReference type="ARBA" id="ARBA00022679"/>
    </source>
</evidence>
<evidence type="ECO:0000256" key="7">
    <source>
        <dbReference type="ARBA" id="ARBA00022840"/>
    </source>
</evidence>
<keyword evidence="7" id="KW-0067">ATP-binding</keyword>
<dbReference type="Gene3D" id="1.10.287.130">
    <property type="match status" value="1"/>
</dbReference>
<evidence type="ECO:0000256" key="2">
    <source>
        <dbReference type="ARBA" id="ARBA00012438"/>
    </source>
</evidence>